<keyword evidence="1" id="KW-0812">Transmembrane</keyword>
<keyword evidence="1" id="KW-1133">Transmembrane helix</keyword>
<protein>
    <submittedName>
        <fullName evidence="2">Uncharacterized protein</fullName>
    </submittedName>
</protein>
<sequence length="521" mass="57745">MERSDLPYTAVAFAFLVAAALASAWCAYQLRQRRLWMYAASAHSVLSLCLGTTFFALCWHGQRPETLLALALFCTVSTDSLYSLGMPTGHPILHGCQHAWFFALALELIWLSAMCVVPRRLVVGGLAVIYHMLWTSGYSSSVGRCITVALLLISLVPLLVVNKEPALFYAVVTITLSSCLVTLWALRSVRRRESDSCSIYLLGSAAVGKTVLFSQLSGSSYAEACSLPYHRTMRDKFRTRLEVDGIVCTVTFHDTGLIDTETVEQRETLVGRGDAFFLVYEPGSGMSFSFVKSIAALAKDKPVTLVKGRDRECYTCELTLGQGGRSLAKGSKWGFVELRSGLNCKGSETSRVTVSITVVTKYGERTRTYDQVALQRRRLARQELVAWRELSKTDVTLSIALQMAIYYLNPPCRCLGIEWKPLRYLPAWRERSKALIHKFPAEASVTLFIFRQVLSGVASALLRPLPSPTLVSVEINIATYRTGYDSYSQLSIHVRALYALRSLGICCIETAAAAQMLRQLA</sequence>
<comment type="caution">
    <text evidence="2">The sequence shown here is derived from an EMBL/GenBank/DDBJ whole genome shotgun (WGS) entry which is preliminary data.</text>
</comment>
<feature type="transmembrane region" description="Helical" evidence="1">
    <location>
        <begin position="36"/>
        <end position="59"/>
    </location>
</feature>
<gene>
    <name evidence="2" type="ORF">NKR23_g7668</name>
</gene>
<keyword evidence="1" id="KW-0472">Membrane</keyword>
<keyword evidence="3" id="KW-1185">Reference proteome</keyword>
<dbReference type="EMBL" id="JANBVO010000024">
    <property type="protein sequence ID" value="KAJ9141816.1"/>
    <property type="molecule type" value="Genomic_DNA"/>
</dbReference>
<proteinExistence type="predicted"/>
<reference evidence="2" key="1">
    <citation type="submission" date="2022-07" db="EMBL/GenBank/DDBJ databases">
        <title>Fungi with potential for degradation of polypropylene.</title>
        <authorList>
            <person name="Gostincar C."/>
        </authorList>
    </citation>
    <scope>NUCLEOTIDE SEQUENCE</scope>
    <source>
        <strain evidence="2">EXF-13308</strain>
    </source>
</reference>
<dbReference type="InterPro" id="IPR027417">
    <property type="entry name" value="P-loop_NTPase"/>
</dbReference>
<evidence type="ECO:0000256" key="1">
    <source>
        <dbReference type="SAM" id="Phobius"/>
    </source>
</evidence>
<feature type="transmembrane region" description="Helical" evidence="1">
    <location>
        <begin position="97"/>
        <end position="117"/>
    </location>
</feature>
<dbReference type="Proteomes" id="UP001174694">
    <property type="component" value="Unassembled WGS sequence"/>
</dbReference>
<evidence type="ECO:0000313" key="2">
    <source>
        <dbReference type="EMBL" id="KAJ9141816.1"/>
    </source>
</evidence>
<dbReference type="Gene3D" id="3.40.50.300">
    <property type="entry name" value="P-loop containing nucleotide triphosphate hydrolases"/>
    <property type="match status" value="1"/>
</dbReference>
<feature type="transmembrane region" description="Helical" evidence="1">
    <location>
        <begin position="66"/>
        <end position="85"/>
    </location>
</feature>
<name>A0AA38RB86_9PEZI</name>
<feature type="transmembrane region" description="Helical" evidence="1">
    <location>
        <begin position="166"/>
        <end position="186"/>
    </location>
</feature>
<dbReference type="SUPFAM" id="SSF52540">
    <property type="entry name" value="P-loop containing nucleoside triphosphate hydrolases"/>
    <property type="match status" value="1"/>
</dbReference>
<accession>A0AA38RB86</accession>
<evidence type="ECO:0000313" key="3">
    <source>
        <dbReference type="Proteomes" id="UP001174694"/>
    </source>
</evidence>
<feature type="transmembrane region" description="Helical" evidence="1">
    <location>
        <begin position="138"/>
        <end position="160"/>
    </location>
</feature>
<organism evidence="2 3">
    <name type="scientific">Pleurostoma richardsiae</name>
    <dbReference type="NCBI Taxonomy" id="41990"/>
    <lineage>
        <taxon>Eukaryota</taxon>
        <taxon>Fungi</taxon>
        <taxon>Dikarya</taxon>
        <taxon>Ascomycota</taxon>
        <taxon>Pezizomycotina</taxon>
        <taxon>Sordariomycetes</taxon>
        <taxon>Sordariomycetidae</taxon>
        <taxon>Calosphaeriales</taxon>
        <taxon>Pleurostomataceae</taxon>
        <taxon>Pleurostoma</taxon>
    </lineage>
</organism>
<dbReference type="AlphaFoldDB" id="A0AA38RB86"/>